<gene>
    <name evidence="2" type="ORF">TRL7639_04532</name>
</gene>
<evidence type="ECO:0000259" key="1">
    <source>
        <dbReference type="Pfam" id="PF13524"/>
    </source>
</evidence>
<reference evidence="2 3" key="1">
    <citation type="submission" date="2017-03" db="EMBL/GenBank/DDBJ databases">
        <authorList>
            <person name="Afonso C.L."/>
            <person name="Miller P.J."/>
            <person name="Scott M.A."/>
            <person name="Spackman E."/>
            <person name="Goraichik I."/>
            <person name="Dimitrov K.M."/>
            <person name="Suarez D.L."/>
            <person name="Swayne D.E."/>
        </authorList>
    </citation>
    <scope>NUCLEOTIDE SEQUENCE [LARGE SCALE GENOMIC DNA]</scope>
    <source>
        <strain evidence="2 3">CECT 7639</strain>
    </source>
</reference>
<dbReference type="OrthoDB" id="7872161at2"/>
<dbReference type="RefSeq" id="WP_085798173.1">
    <property type="nucleotide sequence ID" value="NZ_FWFO01000010.1"/>
</dbReference>
<feature type="domain" description="Spore protein YkvP/CgeB glycosyl transferase-like" evidence="1">
    <location>
        <begin position="185"/>
        <end position="327"/>
    </location>
</feature>
<proteinExistence type="predicted"/>
<name>A0A1Y5TVR5_9RHOB</name>
<keyword evidence="3" id="KW-1185">Reference proteome</keyword>
<accession>A0A1Y5TVR5</accession>
<evidence type="ECO:0000313" key="2">
    <source>
        <dbReference type="EMBL" id="SLN74454.1"/>
    </source>
</evidence>
<dbReference type="EMBL" id="FWFO01000010">
    <property type="protein sequence ID" value="SLN74454.1"/>
    <property type="molecule type" value="Genomic_DNA"/>
</dbReference>
<dbReference type="Proteomes" id="UP000193077">
    <property type="component" value="Unassembled WGS sequence"/>
</dbReference>
<sequence>MTSPIRQLRVLIPYFAGADTFQDNVAYTLRQMGHIVETPDYKFRRNRGRLNRILVDTLTATRPERWEEHETYAVATARKFTPDLVLCLTQTLRAETLAELRGLGARCVAWWGDPPANMRGMGLLADGWDAIFIKDAMSVQKMQAVGFNAQLMHEAINPDWHCPQGAPRDNTLAVVGNFYGYRQILVSRLMDADAELALHGFSPPRWGDPRIQEHYTGRYVTRAEKSMVFEGALASLNCTTMSEGNSLNCRAFEINGAAGLQLIEDKPAVAECFEPGREILTYRSVDEILEYLARARSDQAWAEGIRKAGYRRAHAEHTYAQRLDRILKSVDLK</sequence>
<protein>
    <recommendedName>
        <fullName evidence="1">Spore protein YkvP/CgeB glycosyl transferase-like domain-containing protein</fullName>
    </recommendedName>
</protein>
<organism evidence="2 3">
    <name type="scientific">Falsiruegeria litorea R37</name>
    <dbReference type="NCBI Taxonomy" id="1200284"/>
    <lineage>
        <taxon>Bacteria</taxon>
        <taxon>Pseudomonadati</taxon>
        <taxon>Pseudomonadota</taxon>
        <taxon>Alphaproteobacteria</taxon>
        <taxon>Rhodobacterales</taxon>
        <taxon>Roseobacteraceae</taxon>
        <taxon>Falsiruegeria</taxon>
    </lineage>
</organism>
<dbReference type="Pfam" id="PF13524">
    <property type="entry name" value="Glyco_trans_1_2"/>
    <property type="match status" value="1"/>
</dbReference>
<dbReference type="InterPro" id="IPR055259">
    <property type="entry name" value="YkvP/CgeB_Glyco_trans-like"/>
</dbReference>
<evidence type="ECO:0000313" key="3">
    <source>
        <dbReference type="Proteomes" id="UP000193077"/>
    </source>
</evidence>
<dbReference type="AlphaFoldDB" id="A0A1Y5TVR5"/>